<evidence type="ECO:0000256" key="1">
    <source>
        <dbReference type="SAM" id="MobiDB-lite"/>
    </source>
</evidence>
<name>A0A6V7UVS4_MELEN</name>
<reference evidence="2 3" key="1">
    <citation type="submission" date="2020-08" db="EMBL/GenBank/DDBJ databases">
        <authorList>
            <person name="Koutsovoulos G."/>
            <person name="Danchin GJ E."/>
        </authorList>
    </citation>
    <scope>NUCLEOTIDE SEQUENCE [LARGE SCALE GENOMIC DNA]</scope>
</reference>
<accession>A0A6V7UVS4</accession>
<feature type="region of interest" description="Disordered" evidence="1">
    <location>
        <begin position="76"/>
        <end position="116"/>
    </location>
</feature>
<proteinExistence type="predicted"/>
<evidence type="ECO:0000313" key="2">
    <source>
        <dbReference type="EMBL" id="CAD2165514.1"/>
    </source>
</evidence>
<dbReference type="EMBL" id="CAJEWN010000111">
    <property type="protein sequence ID" value="CAD2165514.1"/>
    <property type="molecule type" value="Genomic_DNA"/>
</dbReference>
<protein>
    <submittedName>
        <fullName evidence="2">Uncharacterized protein</fullName>
    </submittedName>
</protein>
<dbReference type="Proteomes" id="UP000580250">
    <property type="component" value="Unassembled WGS sequence"/>
</dbReference>
<evidence type="ECO:0000313" key="3">
    <source>
        <dbReference type="Proteomes" id="UP000580250"/>
    </source>
</evidence>
<sequence>MVRFRVRYRHHNTFPNSQRYEEWRELRLVGRFDEQRPLLGINNATYFYCRFYDDGCHKKFRVIVFEDSRVEVREAGIHTHHPPGEEEQDHTQSDRDEFDDNYPRSRSVGRRSGGGYTSVTSLGAGSSGVILHGGGAGPSGRRYGNAGSQVGFHLGALNTLAKILIECFGCNGTLIDNNAFVVIAMIW</sequence>
<dbReference type="AlphaFoldDB" id="A0A6V7UVS4"/>
<gene>
    <name evidence="2" type="ORF">MENT_LOCUS17215</name>
</gene>
<comment type="caution">
    <text evidence="2">The sequence shown here is derived from an EMBL/GenBank/DDBJ whole genome shotgun (WGS) entry which is preliminary data.</text>
</comment>
<organism evidence="2 3">
    <name type="scientific">Meloidogyne enterolobii</name>
    <name type="common">Root-knot nematode worm</name>
    <name type="synonym">Meloidogyne mayaguensis</name>
    <dbReference type="NCBI Taxonomy" id="390850"/>
    <lineage>
        <taxon>Eukaryota</taxon>
        <taxon>Metazoa</taxon>
        <taxon>Ecdysozoa</taxon>
        <taxon>Nematoda</taxon>
        <taxon>Chromadorea</taxon>
        <taxon>Rhabditida</taxon>
        <taxon>Tylenchina</taxon>
        <taxon>Tylenchomorpha</taxon>
        <taxon>Tylenchoidea</taxon>
        <taxon>Meloidogynidae</taxon>
        <taxon>Meloidogyninae</taxon>
        <taxon>Meloidogyne</taxon>
    </lineage>
</organism>